<evidence type="ECO:0000256" key="1">
    <source>
        <dbReference type="ARBA" id="ARBA00022679"/>
    </source>
</evidence>
<dbReference type="SUPFAM" id="SSF55874">
    <property type="entry name" value="ATPase domain of HSP90 chaperone/DNA topoisomerase II/histidine kinase"/>
    <property type="match status" value="1"/>
</dbReference>
<evidence type="ECO:0000313" key="6">
    <source>
        <dbReference type="Proteomes" id="UP000730482"/>
    </source>
</evidence>
<dbReference type="Gene3D" id="1.20.5.1930">
    <property type="match status" value="1"/>
</dbReference>
<evidence type="ECO:0000259" key="4">
    <source>
        <dbReference type="SMART" id="SM00065"/>
    </source>
</evidence>
<dbReference type="Gene3D" id="3.30.450.40">
    <property type="match status" value="1"/>
</dbReference>
<accession>A0ABS5KH57</accession>
<gene>
    <name evidence="5" type="ORF">KGQ19_01845</name>
</gene>
<dbReference type="Gene3D" id="3.30.565.10">
    <property type="entry name" value="Histidine kinase-like ATPase, C-terminal domain"/>
    <property type="match status" value="1"/>
</dbReference>
<dbReference type="InterPro" id="IPR036890">
    <property type="entry name" value="HATPase_C_sf"/>
</dbReference>
<name>A0ABS5KH57_9ACTN</name>
<protein>
    <submittedName>
        <fullName evidence="5">GAF domain-containing protein</fullName>
    </submittedName>
</protein>
<dbReference type="InterPro" id="IPR050482">
    <property type="entry name" value="Sensor_HK_TwoCompSys"/>
</dbReference>
<organism evidence="5 6">
    <name type="scientific">Catenulispora pinistramenti</name>
    <dbReference type="NCBI Taxonomy" id="2705254"/>
    <lineage>
        <taxon>Bacteria</taxon>
        <taxon>Bacillati</taxon>
        <taxon>Actinomycetota</taxon>
        <taxon>Actinomycetes</taxon>
        <taxon>Catenulisporales</taxon>
        <taxon>Catenulisporaceae</taxon>
        <taxon>Catenulispora</taxon>
    </lineage>
</organism>
<dbReference type="SMART" id="SM00065">
    <property type="entry name" value="GAF"/>
    <property type="match status" value="1"/>
</dbReference>
<evidence type="ECO:0000313" key="5">
    <source>
        <dbReference type="EMBL" id="MBS2545604.1"/>
    </source>
</evidence>
<sequence length="407" mass="43406">MSESPEIAALRADLAAARRRESWLSAATDVITLMLLAEDPHEVLVLVAERAREASGADHCSLLLHHEGGTWRVDVATGLAADEVRGARVEPHRRSVEVALTGRAFVMEAGDAEPEELAPPYRRFGALVYAALAQRDDRPIGTLVLANAPGRRTFDDEDARLATAFAHQAGLALALTEARAAEDRLAVYADRERIARDLHDLTIQRIFAAGLSLQTLRRRLTGPGPDLPAAADRLDSVMDELDAAIAEIRTTIFDLQLSADQEATSTRARVLREASRAARVLGFEPSVRFTGPLDSLVTAGTGAHLVAAVRETLANTAKHAGATRVEVVVTVETGPATTLTLDVHDDGSAPMPAWEPNPRTAAQGLANLAARADELGGSFHAGPAEDAEGTRVVWRVPLAPAAAHRPQ</sequence>
<reference evidence="5 6" key="1">
    <citation type="submission" date="2020-02" db="EMBL/GenBank/DDBJ databases">
        <title>Acidophilic actinobacteria isolated from forest soil.</title>
        <authorList>
            <person name="Golinska P."/>
        </authorList>
    </citation>
    <scope>NUCLEOTIDE SEQUENCE [LARGE SCALE GENOMIC DNA]</scope>
    <source>
        <strain evidence="5 6">NL8</strain>
    </source>
</reference>
<dbReference type="PANTHER" id="PTHR24421:SF56">
    <property type="entry name" value="OXYGEN SENSOR HISTIDINE KINASE RESPONSE REGULATOR DOST"/>
    <property type="match status" value="1"/>
</dbReference>
<evidence type="ECO:0000256" key="2">
    <source>
        <dbReference type="ARBA" id="ARBA00022777"/>
    </source>
</evidence>
<proteinExistence type="predicted"/>
<dbReference type="Proteomes" id="UP000730482">
    <property type="component" value="Unassembled WGS sequence"/>
</dbReference>
<keyword evidence="6" id="KW-1185">Reference proteome</keyword>
<keyword evidence="1" id="KW-0808">Transferase</keyword>
<keyword evidence="2" id="KW-0418">Kinase</keyword>
<dbReference type="InterPro" id="IPR029016">
    <property type="entry name" value="GAF-like_dom_sf"/>
</dbReference>
<dbReference type="RefSeq" id="WP_212007269.1">
    <property type="nucleotide sequence ID" value="NZ_JAAFYZ010000004.1"/>
</dbReference>
<dbReference type="Pfam" id="PF01590">
    <property type="entry name" value="GAF"/>
    <property type="match status" value="1"/>
</dbReference>
<dbReference type="InterPro" id="IPR003018">
    <property type="entry name" value="GAF"/>
</dbReference>
<dbReference type="Pfam" id="PF07730">
    <property type="entry name" value="HisKA_3"/>
    <property type="match status" value="1"/>
</dbReference>
<dbReference type="EMBL" id="JAAFYZ010000004">
    <property type="protein sequence ID" value="MBS2545604.1"/>
    <property type="molecule type" value="Genomic_DNA"/>
</dbReference>
<evidence type="ECO:0000256" key="3">
    <source>
        <dbReference type="ARBA" id="ARBA00023012"/>
    </source>
</evidence>
<dbReference type="SUPFAM" id="SSF55781">
    <property type="entry name" value="GAF domain-like"/>
    <property type="match status" value="1"/>
</dbReference>
<comment type="caution">
    <text evidence="5">The sequence shown here is derived from an EMBL/GenBank/DDBJ whole genome shotgun (WGS) entry which is preliminary data.</text>
</comment>
<feature type="domain" description="GAF" evidence="4">
    <location>
        <begin position="39"/>
        <end position="183"/>
    </location>
</feature>
<dbReference type="CDD" id="cd16917">
    <property type="entry name" value="HATPase_UhpB-NarQ-NarX-like"/>
    <property type="match status" value="1"/>
</dbReference>
<dbReference type="PANTHER" id="PTHR24421">
    <property type="entry name" value="NITRATE/NITRITE SENSOR PROTEIN NARX-RELATED"/>
    <property type="match status" value="1"/>
</dbReference>
<dbReference type="InterPro" id="IPR011712">
    <property type="entry name" value="Sig_transdc_His_kin_sub3_dim/P"/>
</dbReference>
<keyword evidence="3" id="KW-0902">Two-component regulatory system</keyword>